<dbReference type="AlphaFoldDB" id="A0A7S7SMV7"/>
<keyword evidence="4" id="KW-1185">Reference proteome</keyword>
<protein>
    <submittedName>
        <fullName evidence="3">NAD(P)-binding domain-containing protein</fullName>
    </submittedName>
</protein>
<proteinExistence type="predicted"/>
<evidence type="ECO:0000313" key="4">
    <source>
        <dbReference type="Proteomes" id="UP000593892"/>
    </source>
</evidence>
<organism evidence="3 4">
    <name type="scientific">Paludibaculum fermentans</name>
    <dbReference type="NCBI Taxonomy" id="1473598"/>
    <lineage>
        <taxon>Bacteria</taxon>
        <taxon>Pseudomonadati</taxon>
        <taxon>Acidobacteriota</taxon>
        <taxon>Terriglobia</taxon>
        <taxon>Bryobacterales</taxon>
        <taxon>Bryobacteraceae</taxon>
        <taxon>Paludibaculum</taxon>
    </lineage>
</organism>
<dbReference type="PANTHER" id="PTHR14239">
    <property type="entry name" value="DUDULIN-RELATED"/>
    <property type="match status" value="1"/>
</dbReference>
<name>A0A7S7SMV7_PALFE</name>
<dbReference type="Pfam" id="PF03807">
    <property type="entry name" value="F420_oxidored"/>
    <property type="match status" value="1"/>
</dbReference>
<dbReference type="SUPFAM" id="SSF51735">
    <property type="entry name" value="NAD(P)-binding Rossmann-fold domains"/>
    <property type="match status" value="1"/>
</dbReference>
<dbReference type="InterPro" id="IPR051267">
    <property type="entry name" value="STEAP_metalloreductase"/>
</dbReference>
<keyword evidence="1" id="KW-0560">Oxidoreductase</keyword>
<dbReference type="PANTHER" id="PTHR14239:SF10">
    <property type="entry name" value="REDUCTASE"/>
    <property type="match status" value="1"/>
</dbReference>
<evidence type="ECO:0000259" key="2">
    <source>
        <dbReference type="Pfam" id="PF03807"/>
    </source>
</evidence>
<feature type="domain" description="Pyrroline-5-carboxylate reductase catalytic N-terminal" evidence="2">
    <location>
        <begin position="2"/>
        <end position="93"/>
    </location>
</feature>
<evidence type="ECO:0000256" key="1">
    <source>
        <dbReference type="ARBA" id="ARBA00023002"/>
    </source>
</evidence>
<evidence type="ECO:0000313" key="3">
    <source>
        <dbReference type="EMBL" id="QOY91717.1"/>
    </source>
</evidence>
<dbReference type="RefSeq" id="WP_194453371.1">
    <property type="nucleotide sequence ID" value="NZ_CP063849.1"/>
</dbReference>
<dbReference type="Gene3D" id="3.40.50.720">
    <property type="entry name" value="NAD(P)-binding Rossmann-like Domain"/>
    <property type="match status" value="1"/>
</dbReference>
<sequence>MKLAVIGAGNVGGTLARRWSALGHEVVLGLREPASAKSRAQAAELGLAAMDRAAAARGADIVLLATPGGEAAVEAARACELQAGQILADATNPLNARLDGLDHPNGLSGAQELARALPNVRVVKAFNTVGFGIMAQPVREGRRSVLFLSGDDPDAVEKVSALAAETGFEPLYLGGLPASRMQEEHAVLWIHMAIKAGLGVDFMFSICRGAA</sequence>
<dbReference type="InterPro" id="IPR036291">
    <property type="entry name" value="NAD(P)-bd_dom_sf"/>
</dbReference>
<dbReference type="Proteomes" id="UP000593892">
    <property type="component" value="Chromosome"/>
</dbReference>
<accession>A0A7S7SMV7</accession>
<dbReference type="InterPro" id="IPR028939">
    <property type="entry name" value="P5C_Rdtase_cat_N"/>
</dbReference>
<dbReference type="EMBL" id="CP063849">
    <property type="protein sequence ID" value="QOY91717.1"/>
    <property type="molecule type" value="Genomic_DNA"/>
</dbReference>
<gene>
    <name evidence="3" type="ORF">IRI77_17770</name>
</gene>
<dbReference type="KEGG" id="pfer:IRI77_17770"/>
<dbReference type="GO" id="GO:0016491">
    <property type="term" value="F:oxidoreductase activity"/>
    <property type="evidence" value="ECO:0007669"/>
    <property type="project" value="UniProtKB-KW"/>
</dbReference>
<reference evidence="3 4" key="1">
    <citation type="submission" date="2020-10" db="EMBL/GenBank/DDBJ databases">
        <title>Complete genome sequence of Paludibaculum fermentans P105T, a facultatively anaerobic acidobacterium capable of dissimilatory Fe(III) reduction.</title>
        <authorList>
            <person name="Dedysh S.N."/>
            <person name="Beletsky A.V."/>
            <person name="Kulichevskaya I.S."/>
            <person name="Mardanov A.V."/>
            <person name="Ravin N.V."/>
        </authorList>
    </citation>
    <scope>NUCLEOTIDE SEQUENCE [LARGE SCALE GENOMIC DNA]</scope>
    <source>
        <strain evidence="3 4">P105</strain>
    </source>
</reference>